<dbReference type="Proteomes" id="UP000615446">
    <property type="component" value="Unassembled WGS sequence"/>
</dbReference>
<organism evidence="1 2">
    <name type="scientific">Rhizophagus clarus</name>
    <dbReference type="NCBI Taxonomy" id="94130"/>
    <lineage>
        <taxon>Eukaryota</taxon>
        <taxon>Fungi</taxon>
        <taxon>Fungi incertae sedis</taxon>
        <taxon>Mucoromycota</taxon>
        <taxon>Glomeromycotina</taxon>
        <taxon>Glomeromycetes</taxon>
        <taxon>Glomerales</taxon>
        <taxon>Glomeraceae</taxon>
        <taxon>Rhizophagus</taxon>
    </lineage>
</organism>
<protein>
    <recommendedName>
        <fullName evidence="3">FAR1 domain-containing protein</fullName>
    </recommendedName>
</protein>
<evidence type="ECO:0008006" key="3">
    <source>
        <dbReference type="Google" id="ProtNLM"/>
    </source>
</evidence>
<reference evidence="1" key="1">
    <citation type="submission" date="2019-10" db="EMBL/GenBank/DDBJ databases">
        <title>Conservation and host-specific expression of non-tandemly repeated heterogenous ribosome RNA gene in arbuscular mycorrhizal fungi.</title>
        <authorList>
            <person name="Maeda T."/>
            <person name="Kobayashi Y."/>
            <person name="Nakagawa T."/>
            <person name="Ezawa T."/>
            <person name="Yamaguchi K."/>
            <person name="Bino T."/>
            <person name="Nishimoto Y."/>
            <person name="Shigenobu S."/>
            <person name="Kawaguchi M."/>
        </authorList>
    </citation>
    <scope>NUCLEOTIDE SEQUENCE</scope>
    <source>
        <strain evidence="1">HR1</strain>
    </source>
</reference>
<proteinExistence type="predicted"/>
<comment type="caution">
    <text evidence="1">The sequence shown here is derived from an EMBL/GenBank/DDBJ whole genome shotgun (WGS) entry which is preliminary data.</text>
</comment>
<dbReference type="AlphaFoldDB" id="A0A8H3QU56"/>
<gene>
    <name evidence="1" type="ORF">RCL2_001909800</name>
</gene>
<dbReference type="EMBL" id="BLAL01000215">
    <property type="protein sequence ID" value="GES92313.1"/>
    <property type="molecule type" value="Genomic_DNA"/>
</dbReference>
<sequence length="289" mass="34075">MSKMHIPSHVALTQKQKEQLDSFPNYKFTDTTWESQNDAASFMSDHNLENNQERKWKVRYSYKAKGIRNLQCSHGIDMSSRRANSSKKTRRSRQSKFVGCLAFARIKKYKDNRIRISGYLNHSMECQQQQNVLDNRNNETKNDVFESQININNEFVDEYENNKLCNEPIVFLDDNISDQYIRFYYQPPNDPCTYFVSCREICDTITITQLLNDSSEGNINCMNQNEYVFYYRHHNSGQIYQVIAQMTTSSSVYGIETDQNFGQSFTFDFVKQNLKSNLTLFLNDNLFIY</sequence>
<evidence type="ECO:0000313" key="2">
    <source>
        <dbReference type="Proteomes" id="UP000615446"/>
    </source>
</evidence>
<name>A0A8H3QU56_9GLOM</name>
<evidence type="ECO:0000313" key="1">
    <source>
        <dbReference type="EMBL" id="GES92313.1"/>
    </source>
</evidence>
<accession>A0A8H3QU56</accession>